<gene>
    <name evidence="2" type="ORF">G6011_04645</name>
</gene>
<evidence type="ECO:0000313" key="3">
    <source>
        <dbReference type="Proteomes" id="UP001199106"/>
    </source>
</evidence>
<feature type="region of interest" description="Disordered" evidence="1">
    <location>
        <begin position="1"/>
        <end position="41"/>
    </location>
</feature>
<reference evidence="2" key="1">
    <citation type="submission" date="2021-07" db="EMBL/GenBank/DDBJ databases">
        <title>Genome Resource of American Ginseng Black Spot Pathogen Alternaria panax.</title>
        <authorList>
            <person name="Qiu C."/>
            <person name="Wang W."/>
            <person name="Liu Z."/>
        </authorList>
    </citation>
    <scope>NUCLEOTIDE SEQUENCE</scope>
    <source>
        <strain evidence="2">BNCC115425</strain>
    </source>
</reference>
<dbReference type="Proteomes" id="UP001199106">
    <property type="component" value="Unassembled WGS sequence"/>
</dbReference>
<feature type="region of interest" description="Disordered" evidence="1">
    <location>
        <begin position="147"/>
        <end position="227"/>
    </location>
</feature>
<name>A0AAD4IH87_9PLEO</name>
<accession>A0AAD4IH87</accession>
<feature type="compositionally biased region" description="Basic and acidic residues" evidence="1">
    <location>
        <begin position="205"/>
        <end position="221"/>
    </location>
</feature>
<feature type="compositionally biased region" description="Basic residues" evidence="1">
    <location>
        <begin position="156"/>
        <end position="167"/>
    </location>
</feature>
<protein>
    <submittedName>
        <fullName evidence="2">Uncharacterized protein</fullName>
    </submittedName>
</protein>
<dbReference type="EMBL" id="JAANER010000002">
    <property type="protein sequence ID" value="KAG9194610.1"/>
    <property type="molecule type" value="Genomic_DNA"/>
</dbReference>
<organism evidence="2 3">
    <name type="scientific">Alternaria panax</name>
    <dbReference type="NCBI Taxonomy" id="48097"/>
    <lineage>
        <taxon>Eukaryota</taxon>
        <taxon>Fungi</taxon>
        <taxon>Dikarya</taxon>
        <taxon>Ascomycota</taxon>
        <taxon>Pezizomycotina</taxon>
        <taxon>Dothideomycetes</taxon>
        <taxon>Pleosporomycetidae</taxon>
        <taxon>Pleosporales</taxon>
        <taxon>Pleosporineae</taxon>
        <taxon>Pleosporaceae</taxon>
        <taxon>Alternaria</taxon>
        <taxon>Alternaria sect. Panax</taxon>
    </lineage>
</organism>
<evidence type="ECO:0000256" key="1">
    <source>
        <dbReference type="SAM" id="MobiDB-lite"/>
    </source>
</evidence>
<evidence type="ECO:0000313" key="2">
    <source>
        <dbReference type="EMBL" id="KAG9194610.1"/>
    </source>
</evidence>
<comment type="caution">
    <text evidence="2">The sequence shown here is derived from an EMBL/GenBank/DDBJ whole genome shotgun (WGS) entry which is preliminary data.</text>
</comment>
<proteinExistence type="predicted"/>
<keyword evidence="3" id="KW-1185">Reference proteome</keyword>
<sequence length="227" mass="25104">MSAPPTPSLLDASACAFSPGQSAHPSPAPSERFSSPSPPLSAVKFQSQFQLQPQQYLGPQKQYGYQPFPIFNGYTQAYEFQATPPPYSPQPEGAASWYPQQNGHVGYTIDSHEPFADQFTELQGVRDGHIPSQKTWYHDGTGNYFNNYNNDAPKNNAKKNKRKKFNRLNKAQDRAEEQNGEPSTQAEPKPKTGAKKQTAGQQNEPKNKTKVRTDMGPETKAESIIGG</sequence>
<dbReference type="AlphaFoldDB" id="A0AAD4IH87"/>